<feature type="transmembrane region" description="Helical" evidence="1">
    <location>
        <begin position="158"/>
        <end position="178"/>
    </location>
</feature>
<feature type="transmembrane region" description="Helical" evidence="1">
    <location>
        <begin position="12"/>
        <end position="33"/>
    </location>
</feature>
<keyword evidence="1" id="KW-0812">Transmembrane</keyword>
<feature type="transmembrane region" description="Helical" evidence="1">
    <location>
        <begin position="184"/>
        <end position="202"/>
    </location>
</feature>
<evidence type="ECO:0000313" key="3">
    <source>
        <dbReference type="EMBL" id="KTD21375.1"/>
    </source>
</evidence>
<proteinExistence type="predicted"/>
<accession>A0A0W0VMT1</accession>
<dbReference type="Pfam" id="PF01569">
    <property type="entry name" value="PAP2"/>
    <property type="match status" value="1"/>
</dbReference>
<feature type="transmembrane region" description="Helical" evidence="1">
    <location>
        <begin position="131"/>
        <end position="151"/>
    </location>
</feature>
<sequence length="214" mass="25434">MTPFQRLFSTLTNPWVATIYWGFIAISFIYFDLPVAKYLHQLDLRHNFPLLNWLTKLGIGGIYFVGFFLLGLFFRYVYPKKQWEYKAWFLWFCVVIPSTICLFLKVTLGRARPGLYFDDQLYGFYWLQKNAPFWSFPSGHTTNIMGLVFGLSIIFPRFGYYFIVPGFCITLTRVLLTHHYLSDVLAAAYLAMLEIGLFYIWLKRKYWLIARTCY</sequence>
<dbReference type="OrthoDB" id="5645237at2"/>
<evidence type="ECO:0000259" key="2">
    <source>
        <dbReference type="SMART" id="SM00014"/>
    </source>
</evidence>
<organism evidence="3 4">
    <name type="scientific">Legionella londiniensis</name>
    <dbReference type="NCBI Taxonomy" id="45068"/>
    <lineage>
        <taxon>Bacteria</taxon>
        <taxon>Pseudomonadati</taxon>
        <taxon>Pseudomonadota</taxon>
        <taxon>Gammaproteobacteria</taxon>
        <taxon>Legionellales</taxon>
        <taxon>Legionellaceae</taxon>
        <taxon>Legionella</taxon>
    </lineage>
</organism>
<evidence type="ECO:0000313" key="4">
    <source>
        <dbReference type="Proteomes" id="UP000054997"/>
    </source>
</evidence>
<keyword evidence="1" id="KW-1133">Transmembrane helix</keyword>
<protein>
    <submittedName>
        <fullName evidence="3">Phosphatidylglycerophosphatase B</fullName>
    </submittedName>
</protein>
<keyword evidence="4" id="KW-1185">Reference proteome</keyword>
<dbReference type="SMART" id="SM00014">
    <property type="entry name" value="acidPPc"/>
    <property type="match status" value="1"/>
</dbReference>
<dbReference type="SUPFAM" id="SSF48317">
    <property type="entry name" value="Acid phosphatase/Vanadium-dependent haloperoxidase"/>
    <property type="match status" value="1"/>
</dbReference>
<dbReference type="Proteomes" id="UP000054997">
    <property type="component" value="Unassembled WGS sequence"/>
</dbReference>
<dbReference type="AlphaFoldDB" id="A0A0W0VMT1"/>
<dbReference type="PATRIC" id="fig|45068.5.peg.1597"/>
<evidence type="ECO:0000256" key="1">
    <source>
        <dbReference type="SAM" id="Phobius"/>
    </source>
</evidence>
<feature type="transmembrane region" description="Helical" evidence="1">
    <location>
        <begin position="53"/>
        <end position="76"/>
    </location>
</feature>
<keyword evidence="1" id="KW-0472">Membrane</keyword>
<gene>
    <name evidence="3" type="ORF">Llon_1473</name>
</gene>
<dbReference type="EMBL" id="LNYK01000016">
    <property type="protein sequence ID" value="KTD21375.1"/>
    <property type="molecule type" value="Genomic_DNA"/>
</dbReference>
<dbReference type="Gene3D" id="1.20.144.10">
    <property type="entry name" value="Phosphatidic acid phosphatase type 2/haloperoxidase"/>
    <property type="match status" value="1"/>
</dbReference>
<feature type="transmembrane region" description="Helical" evidence="1">
    <location>
        <begin position="88"/>
        <end position="111"/>
    </location>
</feature>
<dbReference type="STRING" id="45068.Llon_1473"/>
<dbReference type="InterPro" id="IPR036938">
    <property type="entry name" value="PAP2/HPO_sf"/>
</dbReference>
<dbReference type="InterPro" id="IPR000326">
    <property type="entry name" value="PAP2/HPO"/>
</dbReference>
<comment type="caution">
    <text evidence="3">The sequence shown here is derived from an EMBL/GenBank/DDBJ whole genome shotgun (WGS) entry which is preliminary data.</text>
</comment>
<name>A0A0W0VMT1_9GAMM</name>
<dbReference type="RefSeq" id="WP_058529448.1">
    <property type="nucleotide sequence ID" value="NZ_CAAAHZ010000008.1"/>
</dbReference>
<feature type="domain" description="Phosphatidic acid phosphatase type 2/haloperoxidase" evidence="2">
    <location>
        <begin position="86"/>
        <end position="199"/>
    </location>
</feature>
<reference evidence="3 4" key="1">
    <citation type="submission" date="2015-11" db="EMBL/GenBank/DDBJ databases">
        <title>Genomic analysis of 38 Legionella species identifies large and diverse effector repertoires.</title>
        <authorList>
            <person name="Burstein D."/>
            <person name="Amaro F."/>
            <person name="Zusman T."/>
            <person name="Lifshitz Z."/>
            <person name="Cohen O."/>
            <person name="Gilbert J.A."/>
            <person name="Pupko T."/>
            <person name="Shuman H.A."/>
            <person name="Segal G."/>
        </authorList>
    </citation>
    <scope>NUCLEOTIDE SEQUENCE [LARGE SCALE GENOMIC DNA]</scope>
    <source>
        <strain evidence="3 4">ATCC 49505</strain>
    </source>
</reference>